<dbReference type="GO" id="GO:0003824">
    <property type="term" value="F:catalytic activity"/>
    <property type="evidence" value="ECO:0007669"/>
    <property type="project" value="InterPro"/>
</dbReference>
<feature type="transmembrane region" description="Helical" evidence="2">
    <location>
        <begin position="201"/>
        <end position="224"/>
    </location>
</feature>
<keyword evidence="2" id="KW-0812">Transmembrane</keyword>
<proteinExistence type="predicted"/>
<comment type="caution">
    <text evidence="4">The sequence shown here is derived from an EMBL/GenBank/DDBJ whole genome shotgun (WGS) entry which is preliminary data.</text>
</comment>
<gene>
    <name evidence="4" type="ORF">S03H2_20281</name>
</gene>
<evidence type="ECO:0000313" key="4">
    <source>
        <dbReference type="EMBL" id="GAH35825.1"/>
    </source>
</evidence>
<keyword evidence="1" id="KW-0677">Repeat</keyword>
<protein>
    <recommendedName>
        <fullName evidence="3">Prenyltransferase alpha-alpha toroid domain-containing protein</fullName>
    </recommendedName>
</protein>
<sequence>LNGTEQVGGGFSYLNSTMSPSLSSTFFVVQIHSLLAPSQPLQNITLHKDWVLLNYNTDGGYGNTTSTLLSIYYAVSLLDQLTSVDDLVNKSKTLSYLTSFYVNNPSDVNNIGGYIPALTSKSSLLSSTYYCVMAISLVNNSFLNVGRTTNWVLSRQYFQDGGFADIVDGNFQPSSSVVGSFFAFETISLSKLDAEIWMVEFNYWILIILMASIGIIVVIGIVIWRRRRI</sequence>
<keyword evidence="2" id="KW-0472">Membrane</keyword>
<dbReference type="Pfam" id="PF00432">
    <property type="entry name" value="Prenyltrans"/>
    <property type="match status" value="1"/>
</dbReference>
<organism evidence="4">
    <name type="scientific">marine sediment metagenome</name>
    <dbReference type="NCBI Taxonomy" id="412755"/>
    <lineage>
        <taxon>unclassified sequences</taxon>
        <taxon>metagenomes</taxon>
        <taxon>ecological metagenomes</taxon>
    </lineage>
</organism>
<dbReference type="InterPro" id="IPR008930">
    <property type="entry name" value="Terpenoid_cyclase/PrenylTrfase"/>
</dbReference>
<dbReference type="InterPro" id="IPR001330">
    <property type="entry name" value="Prenyltrans"/>
</dbReference>
<evidence type="ECO:0000256" key="1">
    <source>
        <dbReference type="ARBA" id="ARBA00022737"/>
    </source>
</evidence>
<feature type="non-terminal residue" evidence="4">
    <location>
        <position position="1"/>
    </location>
</feature>
<reference evidence="4" key="1">
    <citation type="journal article" date="2014" name="Front. Microbiol.">
        <title>High frequency of phylogenetically diverse reductive dehalogenase-homologous genes in deep subseafloor sedimentary metagenomes.</title>
        <authorList>
            <person name="Kawai M."/>
            <person name="Futagami T."/>
            <person name="Toyoda A."/>
            <person name="Takaki Y."/>
            <person name="Nishi S."/>
            <person name="Hori S."/>
            <person name="Arai W."/>
            <person name="Tsubouchi T."/>
            <person name="Morono Y."/>
            <person name="Uchiyama I."/>
            <person name="Ito T."/>
            <person name="Fujiyama A."/>
            <person name="Inagaki F."/>
            <person name="Takami H."/>
        </authorList>
    </citation>
    <scope>NUCLEOTIDE SEQUENCE</scope>
    <source>
        <strain evidence="4">Expedition CK06-06</strain>
    </source>
</reference>
<feature type="domain" description="Prenyltransferase alpha-alpha toroid" evidence="3">
    <location>
        <begin position="17"/>
        <end position="166"/>
    </location>
</feature>
<dbReference type="SUPFAM" id="SSF48239">
    <property type="entry name" value="Terpenoid cyclases/Protein prenyltransferases"/>
    <property type="match status" value="1"/>
</dbReference>
<evidence type="ECO:0000259" key="3">
    <source>
        <dbReference type="Pfam" id="PF00432"/>
    </source>
</evidence>
<name>X1FTF6_9ZZZZ</name>
<dbReference type="Gene3D" id="1.50.10.20">
    <property type="match status" value="1"/>
</dbReference>
<keyword evidence="2" id="KW-1133">Transmembrane helix</keyword>
<dbReference type="AlphaFoldDB" id="X1FTF6"/>
<accession>X1FTF6</accession>
<evidence type="ECO:0000256" key="2">
    <source>
        <dbReference type="SAM" id="Phobius"/>
    </source>
</evidence>
<dbReference type="EMBL" id="BARU01010672">
    <property type="protein sequence ID" value="GAH35825.1"/>
    <property type="molecule type" value="Genomic_DNA"/>
</dbReference>